<evidence type="ECO:0000256" key="1">
    <source>
        <dbReference type="SAM" id="SignalP"/>
    </source>
</evidence>
<name>A0AAT9FM03_9BACT</name>
<feature type="signal peptide" evidence="1">
    <location>
        <begin position="1"/>
        <end position="26"/>
    </location>
</feature>
<protein>
    <recommendedName>
        <fullName evidence="3">PEP-CTERM protein-sorting domain-containing protein</fullName>
    </recommendedName>
</protein>
<dbReference type="AlphaFoldDB" id="A0AAT9FM03"/>
<dbReference type="EMBL" id="AP026866">
    <property type="protein sequence ID" value="BDS07011.1"/>
    <property type="molecule type" value="Genomic_DNA"/>
</dbReference>
<dbReference type="KEGG" id="osu:NT6N_20510"/>
<reference evidence="2" key="1">
    <citation type="submission" date="2024-07" db="EMBL/GenBank/DDBJ databases">
        <title>Complete genome sequence of Verrucomicrobiaceae bacterium NT6N.</title>
        <authorList>
            <person name="Huang C."/>
            <person name="Takami H."/>
            <person name="Hamasaki K."/>
        </authorList>
    </citation>
    <scope>NUCLEOTIDE SEQUENCE</scope>
    <source>
        <strain evidence="2">NT6N</strain>
    </source>
</reference>
<keyword evidence="1" id="KW-0732">Signal</keyword>
<feature type="chain" id="PRO_5043490601" description="PEP-CTERM protein-sorting domain-containing protein" evidence="1">
    <location>
        <begin position="27"/>
        <end position="270"/>
    </location>
</feature>
<sequence>MKTTNTSPLLATLVGGSLMIASQASATVVATENFDSYTSSSHPSYPTSSELDGQGGWVMSSNGTHIRDDLTNGSLSGNVAYNNSATAGVGYRDDGGPYLSASTTSVVFEMTGRVGNNRFSRAGVGFNDGGTFSQGVLMGAGAASGFIVYLGPSFTAVASSTDGYATAAGANVLGVVDMRLTIDLVNELGTFEYSLNGSTWLTPSGMSDFDMSALNTSATDGTNWLNWDSLSLRSIRSGDITDNLAFSAVPEPSSALLGLIGLSMILRRRR</sequence>
<organism evidence="2">
    <name type="scientific">Oceaniferula spumae</name>
    <dbReference type="NCBI Taxonomy" id="2979115"/>
    <lineage>
        <taxon>Bacteria</taxon>
        <taxon>Pseudomonadati</taxon>
        <taxon>Verrucomicrobiota</taxon>
        <taxon>Verrucomicrobiia</taxon>
        <taxon>Verrucomicrobiales</taxon>
        <taxon>Verrucomicrobiaceae</taxon>
        <taxon>Oceaniferula</taxon>
    </lineage>
</organism>
<evidence type="ECO:0000313" key="2">
    <source>
        <dbReference type="EMBL" id="BDS07011.1"/>
    </source>
</evidence>
<proteinExistence type="predicted"/>
<gene>
    <name evidence="2" type="ORF">NT6N_20510</name>
</gene>
<evidence type="ECO:0008006" key="3">
    <source>
        <dbReference type="Google" id="ProtNLM"/>
    </source>
</evidence>
<accession>A0AAT9FM03</accession>